<evidence type="ECO:0000256" key="1">
    <source>
        <dbReference type="SAM" id="MobiDB-lite"/>
    </source>
</evidence>
<proteinExistence type="predicted"/>
<dbReference type="Proteomes" id="UP000593564">
    <property type="component" value="Unassembled WGS sequence"/>
</dbReference>
<reference evidence="2 3" key="2">
    <citation type="submission" date="2020-07" db="EMBL/GenBank/DDBJ databases">
        <title>Genome assembly of wild tea tree DASZ reveals pedigree and selection history of tea varieties.</title>
        <authorList>
            <person name="Zhang W."/>
        </authorList>
    </citation>
    <scope>NUCLEOTIDE SEQUENCE [LARGE SCALE GENOMIC DNA]</scope>
    <source>
        <strain evidence="3">cv. G240</strain>
        <tissue evidence="2">Leaf</tissue>
    </source>
</reference>
<sequence length="99" mass="11636">MSHYKKGDFTRPPPSPGRSVLGRRQYSRRSKIAIISFVYSALAVDKEVLFHDALSILKQLKQDFFVHHFVHSWMFLRSPQKQLKNLVKEWNYDALCSIV</sequence>
<name>A0A7J7GAI8_CAMSI</name>
<organism evidence="2 3">
    <name type="scientific">Camellia sinensis</name>
    <name type="common">Tea plant</name>
    <name type="synonym">Thea sinensis</name>
    <dbReference type="NCBI Taxonomy" id="4442"/>
    <lineage>
        <taxon>Eukaryota</taxon>
        <taxon>Viridiplantae</taxon>
        <taxon>Streptophyta</taxon>
        <taxon>Embryophyta</taxon>
        <taxon>Tracheophyta</taxon>
        <taxon>Spermatophyta</taxon>
        <taxon>Magnoliopsida</taxon>
        <taxon>eudicotyledons</taxon>
        <taxon>Gunneridae</taxon>
        <taxon>Pentapetalae</taxon>
        <taxon>asterids</taxon>
        <taxon>Ericales</taxon>
        <taxon>Theaceae</taxon>
        <taxon>Camellia</taxon>
    </lineage>
</organism>
<comment type="caution">
    <text evidence="2">The sequence shown here is derived from an EMBL/GenBank/DDBJ whole genome shotgun (WGS) entry which is preliminary data.</text>
</comment>
<evidence type="ECO:0000313" key="3">
    <source>
        <dbReference type="Proteomes" id="UP000593564"/>
    </source>
</evidence>
<reference evidence="3" key="1">
    <citation type="journal article" date="2020" name="Nat. Commun.">
        <title>Genome assembly of wild tea tree DASZ reveals pedigree and selection history of tea varieties.</title>
        <authorList>
            <person name="Zhang W."/>
            <person name="Zhang Y."/>
            <person name="Qiu H."/>
            <person name="Guo Y."/>
            <person name="Wan H."/>
            <person name="Zhang X."/>
            <person name="Scossa F."/>
            <person name="Alseekh S."/>
            <person name="Zhang Q."/>
            <person name="Wang P."/>
            <person name="Xu L."/>
            <person name="Schmidt M.H."/>
            <person name="Jia X."/>
            <person name="Li D."/>
            <person name="Zhu A."/>
            <person name="Guo F."/>
            <person name="Chen W."/>
            <person name="Ni D."/>
            <person name="Usadel B."/>
            <person name="Fernie A.R."/>
            <person name="Wen W."/>
        </authorList>
    </citation>
    <scope>NUCLEOTIDE SEQUENCE [LARGE SCALE GENOMIC DNA]</scope>
    <source>
        <strain evidence="3">cv. G240</strain>
    </source>
</reference>
<keyword evidence="3" id="KW-1185">Reference proteome</keyword>
<accession>A0A7J7GAI8</accession>
<protein>
    <submittedName>
        <fullName evidence="2">Uncharacterized protein</fullName>
    </submittedName>
</protein>
<gene>
    <name evidence="2" type="ORF">HYC85_027475</name>
</gene>
<evidence type="ECO:0000313" key="2">
    <source>
        <dbReference type="EMBL" id="KAF5936346.1"/>
    </source>
</evidence>
<dbReference type="AlphaFoldDB" id="A0A7J7GAI8"/>
<dbReference type="EMBL" id="JACBKZ010000013">
    <property type="protein sequence ID" value="KAF5936346.1"/>
    <property type="molecule type" value="Genomic_DNA"/>
</dbReference>
<feature type="region of interest" description="Disordered" evidence="1">
    <location>
        <begin position="1"/>
        <end position="21"/>
    </location>
</feature>